<keyword evidence="2" id="KW-1185">Reference proteome</keyword>
<protein>
    <submittedName>
        <fullName evidence="1">Uncharacterized protein</fullName>
    </submittedName>
</protein>
<evidence type="ECO:0000313" key="1">
    <source>
        <dbReference type="EMBL" id="SJZ94847.1"/>
    </source>
</evidence>
<evidence type="ECO:0000313" key="2">
    <source>
        <dbReference type="Proteomes" id="UP000190395"/>
    </source>
</evidence>
<accession>A0A1T4PUD9</accession>
<gene>
    <name evidence="1" type="ORF">SAMN02745152_01717</name>
</gene>
<reference evidence="1 2" key="1">
    <citation type="submission" date="2017-02" db="EMBL/GenBank/DDBJ databases">
        <authorList>
            <person name="Peterson S.W."/>
        </authorList>
    </citation>
    <scope>NUCLEOTIDE SEQUENCE [LARGE SCALE GENOMIC DNA]</scope>
    <source>
        <strain evidence="1 2">ATCC BAA-909</strain>
    </source>
</reference>
<proteinExistence type="predicted"/>
<dbReference type="STRING" id="225004.SAMN02745152_01717"/>
<name>A0A1T4PUD9_9SPIR</name>
<sequence length="39" mass="4756">MRLARRIRPLRWNKTIRANSKKNSKRVRTNHELLKTLAK</sequence>
<dbReference type="Proteomes" id="UP000190395">
    <property type="component" value="Unassembled WGS sequence"/>
</dbReference>
<organism evidence="1 2">
    <name type="scientific">Treponema berlinense</name>
    <dbReference type="NCBI Taxonomy" id="225004"/>
    <lineage>
        <taxon>Bacteria</taxon>
        <taxon>Pseudomonadati</taxon>
        <taxon>Spirochaetota</taxon>
        <taxon>Spirochaetia</taxon>
        <taxon>Spirochaetales</taxon>
        <taxon>Treponemataceae</taxon>
        <taxon>Treponema</taxon>
    </lineage>
</organism>
<dbReference type="EMBL" id="FUXC01000010">
    <property type="protein sequence ID" value="SJZ94847.1"/>
    <property type="molecule type" value="Genomic_DNA"/>
</dbReference>
<dbReference type="AlphaFoldDB" id="A0A1T4PUD9"/>